<sequence length="623" mass="67731">MAHLLGAEALHVDFGTGPVLGSVSIGLDDGDRIGVVGANGAGKSSLLKALAGRLEPHGGRITIARGTRIGVLDQSDHVDTALTVAQAIVGDMDQHEWAADPRVRDIMSGLVPDLPADAIVGDLSGGQQRRVALAHVLVGDHDAVFLDEPTNHLDVEGVTWLAEHLKRRWSGNRGALLVVTHDRWFLDEVTTKTWEVHDGEVDMYEGGYAAYVLQRVERDRIANVTEQRRQNLMRKELAWLRRGAPARTSKPKFRIDAANALIADVPPIRDSVKLHRMAAARLGKDVVELVRVGVTYGDKEVIRDLDWNIGPGDRIGLLGENGAGKSTLLRLVTGEQKPTSGRVKTGITVRVAQLSQQLAELEEHADERVSAVVKQFSSITLSDGQEMTPGQLLERMGFTSAQLKTPVGRLSGGQRRRLQLLVVLLSEPNVLVLDEPTNDLDTDMLAALEDLLDAWPGTLIVVSHDRYLMERITDTQFAVVDGGLRHLPGGVDEYVELSRQRRAGGAGIGTFGRDDARAGSGAPRQDDAAATVRAALPAAAATPASSAPTLSGAERREVEKELKAVERRMAKLEELTEGTHNEMVMHDQSDFTGLAAFMKTLKAYEDETAQLEERWLELSERLG</sequence>
<dbReference type="RefSeq" id="WP_345379245.1">
    <property type="nucleotide sequence ID" value="NZ_BAABRR010000006.1"/>
</dbReference>
<protein>
    <submittedName>
        <fullName evidence="6">Vitamin B12 import ATP-binding protein BtuD</fullName>
    </submittedName>
</protein>
<dbReference type="PANTHER" id="PTHR42855">
    <property type="entry name" value="ABC TRANSPORTER ATP-BINDING SUBUNIT"/>
    <property type="match status" value="1"/>
</dbReference>
<dbReference type="InterPro" id="IPR051309">
    <property type="entry name" value="ABCF_ATPase"/>
</dbReference>
<dbReference type="EMBL" id="BAABRR010000006">
    <property type="protein sequence ID" value="GAA5518910.1"/>
    <property type="molecule type" value="Genomic_DNA"/>
</dbReference>
<dbReference type="SMART" id="SM00382">
    <property type="entry name" value="AAA"/>
    <property type="match status" value="2"/>
</dbReference>
<gene>
    <name evidence="6" type="primary">btuD_2</name>
    <name evidence="6" type="ORF">Lsed01_01344</name>
</gene>
<dbReference type="SUPFAM" id="SSF52540">
    <property type="entry name" value="P-loop containing nucleoside triphosphate hydrolases"/>
    <property type="match status" value="2"/>
</dbReference>
<comment type="caution">
    <text evidence="6">The sequence shown here is derived from an EMBL/GenBank/DDBJ whole genome shotgun (WGS) entry which is preliminary data.</text>
</comment>
<dbReference type="Proteomes" id="UP001426770">
    <property type="component" value="Unassembled WGS sequence"/>
</dbReference>
<dbReference type="InterPro" id="IPR017871">
    <property type="entry name" value="ABC_transporter-like_CS"/>
</dbReference>
<evidence type="ECO:0000313" key="7">
    <source>
        <dbReference type="Proteomes" id="UP001426770"/>
    </source>
</evidence>
<evidence type="ECO:0000259" key="5">
    <source>
        <dbReference type="PROSITE" id="PS50893"/>
    </source>
</evidence>
<evidence type="ECO:0000256" key="4">
    <source>
        <dbReference type="SAM" id="MobiDB-lite"/>
    </source>
</evidence>
<feature type="region of interest" description="Disordered" evidence="4">
    <location>
        <begin position="506"/>
        <end position="529"/>
    </location>
</feature>
<dbReference type="InterPro" id="IPR032781">
    <property type="entry name" value="ABC_tran_Xtn"/>
</dbReference>
<dbReference type="GO" id="GO:0005524">
    <property type="term" value="F:ATP binding"/>
    <property type="evidence" value="ECO:0007669"/>
    <property type="project" value="UniProtKB-KW"/>
</dbReference>
<dbReference type="PROSITE" id="PS50893">
    <property type="entry name" value="ABC_TRANSPORTER_2"/>
    <property type="match status" value="2"/>
</dbReference>
<reference evidence="6 7" key="1">
    <citation type="submission" date="2024-02" db="EMBL/GenBank/DDBJ databases">
        <title>Lysinimicrobium sediminis NBRC 112286.</title>
        <authorList>
            <person name="Ichikawa N."/>
            <person name="Katano-Makiyama Y."/>
            <person name="Hidaka K."/>
        </authorList>
    </citation>
    <scope>NUCLEOTIDE SEQUENCE [LARGE SCALE GENOMIC DNA]</scope>
    <source>
        <strain evidence="6 7">NBRC 112286</strain>
    </source>
</reference>
<feature type="coiled-coil region" evidence="3">
    <location>
        <begin position="555"/>
        <end position="621"/>
    </location>
</feature>
<feature type="domain" description="ABC transporter" evidence="5">
    <location>
        <begin position="5"/>
        <end position="223"/>
    </location>
</feature>
<dbReference type="InterPro" id="IPR037118">
    <property type="entry name" value="Val-tRNA_synth_C_sf"/>
</dbReference>
<feature type="coiled-coil region" evidence="3">
    <location>
        <begin position="344"/>
        <end position="371"/>
    </location>
</feature>
<keyword evidence="2 6" id="KW-0067">ATP-binding</keyword>
<organism evidence="6 7">
    <name type="scientific">Demequina sediminis</name>
    <dbReference type="NCBI Taxonomy" id="1930058"/>
    <lineage>
        <taxon>Bacteria</taxon>
        <taxon>Bacillati</taxon>
        <taxon>Actinomycetota</taxon>
        <taxon>Actinomycetes</taxon>
        <taxon>Micrococcales</taxon>
        <taxon>Demequinaceae</taxon>
        <taxon>Demequina</taxon>
    </lineage>
</organism>
<dbReference type="PROSITE" id="PS00211">
    <property type="entry name" value="ABC_TRANSPORTER_1"/>
    <property type="match status" value="1"/>
</dbReference>
<name>A0ABP9WJF8_9MICO</name>
<dbReference type="CDD" id="cd03221">
    <property type="entry name" value="ABCF_EF-3"/>
    <property type="match status" value="2"/>
</dbReference>
<evidence type="ECO:0000313" key="6">
    <source>
        <dbReference type="EMBL" id="GAA5518910.1"/>
    </source>
</evidence>
<feature type="domain" description="ABC transporter" evidence="5">
    <location>
        <begin position="287"/>
        <end position="506"/>
    </location>
</feature>
<accession>A0ABP9WJF8</accession>
<keyword evidence="3" id="KW-0175">Coiled coil</keyword>
<dbReference type="Gene3D" id="1.10.287.380">
    <property type="entry name" value="Valyl-tRNA synthetase, C-terminal domain"/>
    <property type="match status" value="1"/>
</dbReference>
<dbReference type="Pfam" id="PF12848">
    <property type="entry name" value="ABC_tran_Xtn"/>
    <property type="match status" value="1"/>
</dbReference>
<dbReference type="InterPro" id="IPR003439">
    <property type="entry name" value="ABC_transporter-like_ATP-bd"/>
</dbReference>
<dbReference type="Gene3D" id="3.40.50.300">
    <property type="entry name" value="P-loop containing nucleotide triphosphate hydrolases"/>
    <property type="match status" value="2"/>
</dbReference>
<evidence type="ECO:0000256" key="3">
    <source>
        <dbReference type="SAM" id="Coils"/>
    </source>
</evidence>
<proteinExistence type="predicted"/>
<dbReference type="Pfam" id="PF00005">
    <property type="entry name" value="ABC_tran"/>
    <property type="match status" value="2"/>
</dbReference>
<dbReference type="InterPro" id="IPR027417">
    <property type="entry name" value="P-loop_NTPase"/>
</dbReference>
<evidence type="ECO:0000256" key="2">
    <source>
        <dbReference type="ARBA" id="ARBA00022840"/>
    </source>
</evidence>
<keyword evidence="7" id="KW-1185">Reference proteome</keyword>
<dbReference type="Pfam" id="PF16326">
    <property type="entry name" value="ABC_tran_CTD"/>
    <property type="match status" value="1"/>
</dbReference>
<evidence type="ECO:0000256" key="1">
    <source>
        <dbReference type="ARBA" id="ARBA00022741"/>
    </source>
</evidence>
<dbReference type="PANTHER" id="PTHR42855:SF1">
    <property type="entry name" value="ABC TRANSPORTER DOMAIN-CONTAINING PROTEIN"/>
    <property type="match status" value="1"/>
</dbReference>
<dbReference type="InterPro" id="IPR003593">
    <property type="entry name" value="AAA+_ATPase"/>
</dbReference>
<dbReference type="InterPro" id="IPR032524">
    <property type="entry name" value="ABC_tran_C"/>
</dbReference>
<keyword evidence="1" id="KW-0547">Nucleotide-binding</keyword>